<feature type="region of interest" description="Disordered" evidence="1">
    <location>
        <begin position="114"/>
        <end position="148"/>
    </location>
</feature>
<dbReference type="InterPro" id="IPR011993">
    <property type="entry name" value="PH-like_dom_sf"/>
</dbReference>
<comment type="caution">
    <text evidence="4">The sequence shown here is derived from an EMBL/GenBank/DDBJ whole genome shotgun (WGS) entry which is preliminary data.</text>
</comment>
<feature type="domain" description="PH" evidence="2">
    <location>
        <begin position="5"/>
        <end position="112"/>
    </location>
</feature>
<accession>A0AA35TSJ7</accession>
<name>A0AA35TSJ7_GEOBA</name>
<evidence type="ECO:0000256" key="1">
    <source>
        <dbReference type="SAM" id="MobiDB-lite"/>
    </source>
</evidence>
<gene>
    <name evidence="4" type="ORF">GBAR_LOCUS28606</name>
</gene>
<dbReference type="EMBL" id="CASHTH010003999">
    <property type="protein sequence ID" value="CAI8052296.1"/>
    <property type="molecule type" value="Genomic_DNA"/>
</dbReference>
<dbReference type="PROSITE" id="PS51064">
    <property type="entry name" value="IRS_PTB"/>
    <property type="match status" value="1"/>
</dbReference>
<feature type="compositionally biased region" description="Gly residues" evidence="1">
    <location>
        <begin position="603"/>
        <end position="612"/>
    </location>
</feature>
<sequence>MSLVSVRKKGYLHKLPVKGLVKKWHRRWFVLHSTTIEGIVRLEYFDNESFEATVMGRRTIPLRQCRDLCPASGNKTHPYVFQFTTPMGHHVFAADTHTDMEEWMSTIQQAILEDRQRNRRKKTQSMILQNESESAPQPSLSASGTTPVSLTMKHQEHAEGNPYEPSNSGTYRVTLELNESAQRLKFTAMIYNLEISPEHITLIAADSGADIAQWSYRQVRTYGKTSGKFNFECGRLANTGAGNFVFKTTCAKEIFGVVHHNIKRIRKEMEEEGRLKKEGGKQQGAGMVPKQASLPEQSKPPAPKQSAAESVDYRVHQPMKPMPYKPKKSRKEPTLSVGTYREFGNPPTYEEIAGAGPIKEEEQHQVGDEQKVPEGLYSTVDKSKKKKKKMAQGGDVGEEQKVPEAYSPVNKTKEKEAQDLVSKVSQDEKNSGAEKPTANTSPSMATNDPFFLPLTSSSPVTEDDSREKSSDNPFQLDPFLFSPQPGANSFNLAPDADPFALPPLPNNVVNLGSNLFDDLGQLDISAPAAGGGLDTFNFDPLLTRPVPSTNGPSNLVPLAGNPVGDVSNPNFDIDLLDDRLFDTLAQLEAGGDGVEKEDLGKGATAGGKGVGGRPQKTLSKQEFDDLWDGISAAMPAIDT</sequence>
<feature type="compositionally biased region" description="Basic and acidic residues" evidence="1">
    <location>
        <begin position="271"/>
        <end position="280"/>
    </location>
</feature>
<organism evidence="4 5">
    <name type="scientific">Geodia barretti</name>
    <name type="common">Barrett's horny sponge</name>
    <dbReference type="NCBI Taxonomy" id="519541"/>
    <lineage>
        <taxon>Eukaryota</taxon>
        <taxon>Metazoa</taxon>
        <taxon>Porifera</taxon>
        <taxon>Demospongiae</taxon>
        <taxon>Heteroscleromorpha</taxon>
        <taxon>Tetractinellida</taxon>
        <taxon>Astrophorina</taxon>
        <taxon>Geodiidae</taxon>
        <taxon>Geodia</taxon>
    </lineage>
</organism>
<dbReference type="SMART" id="SM00233">
    <property type="entry name" value="PH"/>
    <property type="match status" value="1"/>
</dbReference>
<dbReference type="AlphaFoldDB" id="A0AA35TSJ7"/>
<feature type="compositionally biased region" description="Polar residues" evidence="1">
    <location>
        <begin position="124"/>
        <end position="148"/>
    </location>
</feature>
<evidence type="ECO:0000313" key="4">
    <source>
        <dbReference type="EMBL" id="CAI8052296.1"/>
    </source>
</evidence>
<dbReference type="InterPro" id="IPR001849">
    <property type="entry name" value="PH_domain"/>
</dbReference>
<dbReference type="Pfam" id="PF00169">
    <property type="entry name" value="PH"/>
    <property type="match status" value="1"/>
</dbReference>
<dbReference type="PANTHER" id="PTHR21258:SF62">
    <property type="entry name" value="INSULIN RECEPTOR SUBSTRATE 1"/>
    <property type="match status" value="1"/>
</dbReference>
<dbReference type="Gene3D" id="2.30.29.30">
    <property type="entry name" value="Pleckstrin-homology domain (PH domain)/Phosphotyrosine-binding domain (PTB)"/>
    <property type="match status" value="2"/>
</dbReference>
<evidence type="ECO:0000259" key="2">
    <source>
        <dbReference type="PROSITE" id="PS50003"/>
    </source>
</evidence>
<dbReference type="SUPFAM" id="SSF50729">
    <property type="entry name" value="PH domain-like"/>
    <property type="match status" value="2"/>
</dbReference>
<feature type="compositionally biased region" description="Basic and acidic residues" evidence="1">
    <location>
        <begin position="358"/>
        <end position="372"/>
    </location>
</feature>
<feature type="compositionally biased region" description="Polar residues" evidence="1">
    <location>
        <begin position="437"/>
        <end position="446"/>
    </location>
</feature>
<feature type="region of interest" description="Disordered" evidence="1">
    <location>
        <begin position="592"/>
        <end position="620"/>
    </location>
</feature>
<keyword evidence="5" id="KW-1185">Reference proteome</keyword>
<evidence type="ECO:0000313" key="5">
    <source>
        <dbReference type="Proteomes" id="UP001174909"/>
    </source>
</evidence>
<feature type="domain" description="IRS-type PTB" evidence="3">
    <location>
        <begin position="167"/>
        <end position="272"/>
    </location>
</feature>
<dbReference type="InterPro" id="IPR050996">
    <property type="entry name" value="Docking_Protein_DOK"/>
</dbReference>
<proteinExistence type="predicted"/>
<dbReference type="InterPro" id="IPR002404">
    <property type="entry name" value="IRS_PTB"/>
</dbReference>
<dbReference type="Pfam" id="PF02174">
    <property type="entry name" value="IRS"/>
    <property type="match status" value="1"/>
</dbReference>
<dbReference type="GO" id="GO:0005737">
    <property type="term" value="C:cytoplasm"/>
    <property type="evidence" value="ECO:0007669"/>
    <property type="project" value="TreeGrafter"/>
</dbReference>
<protein>
    <submittedName>
        <fullName evidence="4">Docking protein 1</fullName>
    </submittedName>
</protein>
<dbReference type="GO" id="GO:0007169">
    <property type="term" value="P:cell surface receptor protein tyrosine kinase signaling pathway"/>
    <property type="evidence" value="ECO:0007669"/>
    <property type="project" value="TreeGrafter"/>
</dbReference>
<dbReference type="SMART" id="SM01244">
    <property type="entry name" value="IRS"/>
    <property type="match status" value="1"/>
</dbReference>
<dbReference type="PANTHER" id="PTHR21258">
    <property type="entry name" value="DOCKING PROTEIN RELATED"/>
    <property type="match status" value="1"/>
</dbReference>
<reference evidence="4" key="1">
    <citation type="submission" date="2023-03" db="EMBL/GenBank/DDBJ databases">
        <authorList>
            <person name="Steffen K."/>
            <person name="Cardenas P."/>
        </authorList>
    </citation>
    <scope>NUCLEOTIDE SEQUENCE</scope>
</reference>
<feature type="region of interest" description="Disordered" evidence="1">
    <location>
        <begin position="271"/>
        <end position="494"/>
    </location>
</feature>
<dbReference type="SMART" id="SM00310">
    <property type="entry name" value="PTBI"/>
    <property type="match status" value="1"/>
</dbReference>
<evidence type="ECO:0000259" key="3">
    <source>
        <dbReference type="PROSITE" id="PS51064"/>
    </source>
</evidence>
<dbReference type="PROSITE" id="PS50003">
    <property type="entry name" value="PH_DOMAIN"/>
    <property type="match status" value="1"/>
</dbReference>
<dbReference type="Proteomes" id="UP001174909">
    <property type="component" value="Unassembled WGS sequence"/>
</dbReference>